<dbReference type="OrthoDB" id="7306064at2"/>
<evidence type="ECO:0008006" key="4">
    <source>
        <dbReference type="Google" id="ProtNLM"/>
    </source>
</evidence>
<dbReference type="InParanoid" id="A0A2G4YRG9"/>
<reference evidence="2 3" key="1">
    <citation type="submission" date="2017-10" db="EMBL/GenBank/DDBJ databases">
        <title>Frigbacter circumglobatus gen. nov. sp. nov., isolated from sediment cultured in situ.</title>
        <authorList>
            <person name="Zhao Z."/>
        </authorList>
    </citation>
    <scope>NUCLEOTIDE SEQUENCE [LARGE SCALE GENOMIC DNA]</scope>
    <source>
        <strain evidence="2 3">ZYL</strain>
    </source>
</reference>
<dbReference type="AlphaFoldDB" id="A0A2G4YRG9"/>
<evidence type="ECO:0000256" key="1">
    <source>
        <dbReference type="SAM" id="Phobius"/>
    </source>
</evidence>
<dbReference type="EMBL" id="PDEM01000020">
    <property type="protein sequence ID" value="PHZ84877.1"/>
    <property type="molecule type" value="Genomic_DNA"/>
</dbReference>
<feature type="transmembrane region" description="Helical" evidence="1">
    <location>
        <begin position="27"/>
        <end position="58"/>
    </location>
</feature>
<keyword evidence="3" id="KW-1185">Reference proteome</keyword>
<name>A0A2G4YRG9_9PROT</name>
<keyword evidence="1" id="KW-0472">Membrane</keyword>
<sequence>MRQKNNRITGGLQTFLRRLRQHQTGAVLIESAFVIPVIALATIGTLEVGVTMLSIVMLEGAISEASRAGMTGATENGQTREQYINDLLKEKTFGMIDLNNLVITQKVYEEFADVGTPEPFADNDGDGIYSPGVDAYTDINCNDKWDDEVGKNGAGGPGEVVMYKAVYDANFMTGYFSHMIGDDDGKMQLSASTVIQNEPYGTPPPGCVVEVKM</sequence>
<evidence type="ECO:0000313" key="2">
    <source>
        <dbReference type="EMBL" id="PHZ84877.1"/>
    </source>
</evidence>
<proteinExistence type="predicted"/>
<evidence type="ECO:0000313" key="3">
    <source>
        <dbReference type="Proteomes" id="UP000229730"/>
    </source>
</evidence>
<gene>
    <name evidence="2" type="ORF">CRD36_09125</name>
</gene>
<comment type="caution">
    <text evidence="2">The sequence shown here is derived from an EMBL/GenBank/DDBJ whole genome shotgun (WGS) entry which is preliminary data.</text>
</comment>
<keyword evidence="1" id="KW-0812">Transmembrane</keyword>
<dbReference type="Proteomes" id="UP000229730">
    <property type="component" value="Unassembled WGS sequence"/>
</dbReference>
<organism evidence="2 3">
    <name type="scientific">Paremcibacter congregatus</name>
    <dbReference type="NCBI Taxonomy" id="2043170"/>
    <lineage>
        <taxon>Bacteria</taxon>
        <taxon>Pseudomonadati</taxon>
        <taxon>Pseudomonadota</taxon>
        <taxon>Alphaproteobacteria</taxon>
        <taxon>Emcibacterales</taxon>
        <taxon>Emcibacteraceae</taxon>
        <taxon>Paremcibacter</taxon>
    </lineage>
</organism>
<dbReference type="RefSeq" id="WP_099472449.1">
    <property type="nucleotide sequence ID" value="NZ_PDEM01000020.1"/>
</dbReference>
<keyword evidence="1" id="KW-1133">Transmembrane helix</keyword>
<protein>
    <recommendedName>
        <fullName evidence="4">Pilus assembly protein TadE</fullName>
    </recommendedName>
</protein>
<accession>A0A2G4YRG9</accession>